<evidence type="ECO:0000256" key="6">
    <source>
        <dbReference type="ARBA" id="ARBA00022968"/>
    </source>
</evidence>
<keyword evidence="8" id="KW-0333">Golgi apparatus</keyword>
<organism evidence="11 12">
    <name type="scientific">Phytophthora fragariae</name>
    <dbReference type="NCBI Taxonomy" id="53985"/>
    <lineage>
        <taxon>Eukaryota</taxon>
        <taxon>Sar</taxon>
        <taxon>Stramenopiles</taxon>
        <taxon>Oomycota</taxon>
        <taxon>Peronosporomycetes</taxon>
        <taxon>Peronosporales</taxon>
        <taxon>Peronosporaceae</taxon>
        <taxon>Phytophthora</taxon>
    </lineage>
</organism>
<dbReference type="SUPFAM" id="SSF53448">
    <property type="entry name" value="Nucleotide-diphospho-sugar transferases"/>
    <property type="match status" value="2"/>
</dbReference>
<reference evidence="11 12" key="1">
    <citation type="submission" date="2018-09" db="EMBL/GenBank/DDBJ databases">
        <title>Genomic investigation of the strawberry pathogen Phytophthora fragariae indicates pathogenicity is determined by transcriptional variation in three key races.</title>
        <authorList>
            <person name="Adams T.M."/>
            <person name="Armitage A.D."/>
            <person name="Sobczyk M.K."/>
            <person name="Bates H.J."/>
            <person name="Dunwell J.M."/>
            <person name="Nellist C.F."/>
            <person name="Harrison R.J."/>
        </authorList>
    </citation>
    <scope>NUCLEOTIDE SEQUENCE [LARGE SCALE GENOMIC DNA]</scope>
    <source>
        <strain evidence="11 12">BC-23</strain>
    </source>
</reference>
<keyword evidence="7" id="KW-1133">Transmembrane helix</keyword>
<dbReference type="GO" id="GO:0000026">
    <property type="term" value="F:alpha-1,2-mannosyltransferase activity"/>
    <property type="evidence" value="ECO:0007669"/>
    <property type="project" value="TreeGrafter"/>
</dbReference>
<comment type="caution">
    <text evidence="11">The sequence shown here is derived from an EMBL/GenBank/DDBJ whole genome shotgun (WGS) entry which is preliminary data.</text>
</comment>
<evidence type="ECO:0000256" key="8">
    <source>
        <dbReference type="ARBA" id="ARBA00023034"/>
    </source>
</evidence>
<dbReference type="GO" id="GO:0000139">
    <property type="term" value="C:Golgi membrane"/>
    <property type="evidence" value="ECO:0007669"/>
    <property type="project" value="UniProtKB-SubCell"/>
</dbReference>
<evidence type="ECO:0000256" key="3">
    <source>
        <dbReference type="ARBA" id="ARBA00009105"/>
    </source>
</evidence>
<dbReference type="InterPro" id="IPR029044">
    <property type="entry name" value="Nucleotide-diphossugar_trans"/>
</dbReference>
<evidence type="ECO:0000313" key="12">
    <source>
        <dbReference type="Proteomes" id="UP000476176"/>
    </source>
</evidence>
<accession>A0A6G0P5K9</accession>
<dbReference type="Gene3D" id="3.90.550.10">
    <property type="entry name" value="Spore Coat Polysaccharide Biosynthesis Protein SpsA, Chain A"/>
    <property type="match status" value="1"/>
</dbReference>
<dbReference type="EMBL" id="QXGC01000420">
    <property type="protein sequence ID" value="KAE9236410.1"/>
    <property type="molecule type" value="Genomic_DNA"/>
</dbReference>
<evidence type="ECO:0000256" key="1">
    <source>
        <dbReference type="ARBA" id="ARBA00004394"/>
    </source>
</evidence>
<comment type="similarity">
    <text evidence="3">Belongs to the MNN1/MNT family.</text>
</comment>
<dbReference type="Proteomes" id="UP000476176">
    <property type="component" value="Unassembled WGS sequence"/>
</dbReference>
<dbReference type="AlphaFoldDB" id="A0A6G0P5K9"/>
<evidence type="ECO:0000313" key="11">
    <source>
        <dbReference type="EMBL" id="KAE9236410.1"/>
    </source>
</evidence>
<comment type="subcellular location">
    <subcellularLocation>
        <location evidence="10">Endomembrane system</location>
        <topology evidence="10">Single-pass membrane protein</topology>
    </subcellularLocation>
    <subcellularLocation>
        <location evidence="1">Golgi apparatus membrane</location>
    </subcellularLocation>
    <subcellularLocation>
        <location evidence="2">Membrane</location>
        <topology evidence="2">Single-pass type II membrane protein</topology>
    </subcellularLocation>
</comment>
<dbReference type="Pfam" id="PF11051">
    <property type="entry name" value="Mannosyl_trans3"/>
    <property type="match status" value="2"/>
</dbReference>
<keyword evidence="4" id="KW-0808">Transferase</keyword>
<keyword evidence="9" id="KW-0472">Membrane</keyword>
<keyword evidence="6" id="KW-0735">Signal-anchor</keyword>
<evidence type="ECO:0000256" key="5">
    <source>
        <dbReference type="ARBA" id="ARBA00022692"/>
    </source>
</evidence>
<evidence type="ECO:0000256" key="10">
    <source>
        <dbReference type="ARBA" id="ARBA00037847"/>
    </source>
</evidence>
<keyword evidence="5" id="KW-0812">Transmembrane</keyword>
<evidence type="ECO:0000256" key="9">
    <source>
        <dbReference type="ARBA" id="ARBA00023136"/>
    </source>
</evidence>
<gene>
    <name evidence="11" type="ORF">PF004_g8846</name>
</gene>
<evidence type="ECO:0000256" key="4">
    <source>
        <dbReference type="ARBA" id="ARBA00022679"/>
    </source>
</evidence>
<dbReference type="PANTHER" id="PTHR31646:SF1">
    <property type="entry name" value="ALPHA-1,2-MANNOSYLTRANSFERASE MNN2"/>
    <property type="match status" value="1"/>
</dbReference>
<evidence type="ECO:0000256" key="2">
    <source>
        <dbReference type="ARBA" id="ARBA00004606"/>
    </source>
</evidence>
<dbReference type="InterPro" id="IPR022751">
    <property type="entry name" value="Alpha_mannosyltransferase"/>
</dbReference>
<evidence type="ECO:0000256" key="7">
    <source>
        <dbReference type="ARBA" id="ARBA00022989"/>
    </source>
</evidence>
<protein>
    <submittedName>
        <fullName evidence="11">Uncharacterized protein</fullName>
    </submittedName>
</protein>
<dbReference type="GO" id="GO:0046354">
    <property type="term" value="P:mannan biosynthetic process"/>
    <property type="evidence" value="ECO:0007669"/>
    <property type="project" value="TreeGrafter"/>
</dbReference>
<sequence>MKTLQDLARVDGMGDISFHEVTDFHAMGFRAKVHAIYNSHFDRLLFLDADNVPVRDPTFLFDLKEFKDTGAVFWPDFWHPLNSIFNIHSQSLIWELLDIPFANMFEQESGQLLVDRRKHAARLELVRHYAFQRLDILDRMKLVHGDKDLFRFAWLKQLSPFHMIRYPPAVAGKVINESFCGMTMAQHDTEGNVLFLHRNSNKLSGVARRADRDNMAEAVRRATAKLASKNPGGRKTPKFKEVQAELKAIEAVPGKTLEAPELDGFPDPVIWTHLVSFKRATRLAHYVIETYNADPEFSKEQNCYGQRELGKNPNFYVQKVADLSFSGLETELRRPDGPREPHKDLSCYDFVPNNASGYCEVEDTKSGERFRVMRHPCNVLRTRVPFRCINAPAFARFRVQAHTALEKSSAHDFKLPNVAASAQYPRDGIVMVVYPKLVPSAFATIRALRDILHCSLPIEIWFRPDEMELAPEALEPLEHLAKNTTIGKISFHPITDPTAKRFVAKIYAIYHSVFDRVLFLDADNVPVRDPSFLFDSPEFVQNGAVFWPDFWHPTSTMFGLHSKSLLWELLDMPFVDMFEQESGQLVVDRRRHAAPLELVMFYATHNPNFLVHYRLAWGDKDLFRLAWLKLNATFHMIETPPAMAGVVTNSSAFCGMTMVQHDVQGEVLFLHRNKHKLTGTKTADISDDDEAESDHEVDSSSIEFDHVVQDLEVDAYPDPAIWRHMMSFDRNSSRDDYVVQAFTTSLDFTNKQKCFGRRSLSKSPQFRVRAFADFTFDGLETELRHFAKEAAEKLR</sequence>
<dbReference type="PANTHER" id="PTHR31646">
    <property type="entry name" value="ALPHA-1,2-MANNOSYLTRANSFERASE MNN2"/>
    <property type="match status" value="1"/>
</dbReference>
<name>A0A6G0P5K9_9STRA</name>
<proteinExistence type="inferred from homology"/>